<proteinExistence type="predicted"/>
<dbReference type="OrthoDB" id="10494428at2759"/>
<dbReference type="VEuPathDB" id="FungiDB:HCDG_05276"/>
<evidence type="ECO:0000313" key="2">
    <source>
        <dbReference type="Proteomes" id="UP000002624"/>
    </source>
</evidence>
<dbReference type="HOGENOM" id="CLU_074374_0_0_1"/>
<gene>
    <name evidence="1" type="ORF">HCDG_05276</name>
</gene>
<accession>C6HFT6</accession>
<dbReference type="AlphaFoldDB" id="C6HFT6"/>
<organism evidence="1 2">
    <name type="scientific">Ajellomyces capsulatus (strain H143)</name>
    <name type="common">Darling's disease fungus</name>
    <name type="synonym">Histoplasma capsulatum</name>
    <dbReference type="NCBI Taxonomy" id="544712"/>
    <lineage>
        <taxon>Eukaryota</taxon>
        <taxon>Fungi</taxon>
        <taxon>Dikarya</taxon>
        <taxon>Ascomycota</taxon>
        <taxon>Pezizomycotina</taxon>
        <taxon>Eurotiomycetes</taxon>
        <taxon>Eurotiomycetidae</taxon>
        <taxon>Onygenales</taxon>
        <taxon>Ajellomycetaceae</taxon>
        <taxon>Histoplasma</taxon>
    </lineage>
</organism>
<dbReference type="EMBL" id="GG692425">
    <property type="protein sequence ID" value="EER40687.1"/>
    <property type="molecule type" value="Genomic_DNA"/>
</dbReference>
<dbReference type="Proteomes" id="UP000002624">
    <property type="component" value="Unassembled WGS sequence"/>
</dbReference>
<dbReference type="STRING" id="544712.C6HFT6"/>
<name>C6HFT6_AJECH</name>
<protein>
    <submittedName>
        <fullName evidence="1">Uncharacterized protein</fullName>
    </submittedName>
</protein>
<evidence type="ECO:0000313" key="1">
    <source>
        <dbReference type="EMBL" id="EER40687.1"/>
    </source>
</evidence>
<sequence length="272" mass="31066">MQCFVYLITCINIIPTVTAPGLLKNRIALWETADSSIIDKTQISSLELLNSIPLGGSKISPNVRQQANVLAPRVYDCSRWYCMVSGHLIGLKSEKFSTYFVWRLDLKPTCLLLDLTQAERHVSTDAFRYHGTLKMLKLRSIYMHSVPVTVFDMWIGIGLVKMLRIDGYPPKERGMSNHEWINIGESDHESPKSYAAPAPKAVVEDWIKYSILIPDSIRPCQLNFDLLEHIVWWFEEGYGALTSTGDVKVGNMHGVQRRTHRYLDQQRRTIVA</sequence>
<reference evidence="2" key="1">
    <citation type="submission" date="2009-05" db="EMBL/GenBank/DDBJ databases">
        <title>The genome sequence of Ajellomyces capsulatus strain H143.</title>
        <authorList>
            <person name="Champion M."/>
            <person name="Cuomo C.A."/>
            <person name="Ma L.-J."/>
            <person name="Henn M.R."/>
            <person name="Sil A."/>
            <person name="Goldman B."/>
            <person name="Young S.K."/>
            <person name="Kodira C.D."/>
            <person name="Zeng Q."/>
            <person name="Koehrsen M."/>
            <person name="Alvarado L."/>
            <person name="Berlin A.M."/>
            <person name="Borenstein D."/>
            <person name="Chen Z."/>
            <person name="Engels R."/>
            <person name="Freedman E."/>
            <person name="Gellesch M."/>
            <person name="Goldberg J."/>
            <person name="Griggs A."/>
            <person name="Gujja S."/>
            <person name="Heiman D.I."/>
            <person name="Hepburn T.A."/>
            <person name="Howarth C."/>
            <person name="Jen D."/>
            <person name="Larson L."/>
            <person name="Lewis B."/>
            <person name="Mehta T."/>
            <person name="Park D."/>
            <person name="Pearson M."/>
            <person name="Roberts A."/>
            <person name="Saif S."/>
            <person name="Shea T.D."/>
            <person name="Shenoy N."/>
            <person name="Sisk P."/>
            <person name="Stolte C."/>
            <person name="Sykes S."/>
            <person name="Walk T."/>
            <person name="White J."/>
            <person name="Yandava C."/>
            <person name="Klein B."/>
            <person name="McEwen J.G."/>
            <person name="Puccia R."/>
            <person name="Goldman G.H."/>
            <person name="Felipe M.S."/>
            <person name="Nino-Vega G."/>
            <person name="San-Blas G."/>
            <person name="Taylor J.W."/>
            <person name="Mendoza L."/>
            <person name="Galagan J.E."/>
            <person name="Nusbaum C."/>
            <person name="Birren B.W."/>
        </authorList>
    </citation>
    <scope>NUCLEOTIDE SEQUENCE [LARGE SCALE GENOMIC DNA]</scope>
    <source>
        <strain evidence="2">H143</strain>
    </source>
</reference>